<dbReference type="KEGG" id="bmeg:BG04_4078"/>
<evidence type="ECO:0000313" key="1">
    <source>
        <dbReference type="EMBL" id="AJI23513.1"/>
    </source>
</evidence>
<evidence type="ECO:0000313" key="2">
    <source>
        <dbReference type="Proteomes" id="UP000031829"/>
    </source>
</evidence>
<reference evidence="1 2" key="1">
    <citation type="journal article" date="2015" name="Genome Announc.">
        <title>Complete genome sequences for 35 biothreat assay-relevant bacillus species.</title>
        <authorList>
            <person name="Johnson S.L."/>
            <person name="Daligault H.E."/>
            <person name="Davenport K.W."/>
            <person name="Jaissle J."/>
            <person name="Frey K.G."/>
            <person name="Ladner J.T."/>
            <person name="Broomall S.M."/>
            <person name="Bishop-Lilly K.A."/>
            <person name="Bruce D.C."/>
            <person name="Gibbons H.S."/>
            <person name="Coyne S.R."/>
            <person name="Lo C.C."/>
            <person name="Meincke L."/>
            <person name="Munk A.C."/>
            <person name="Koroleva G.I."/>
            <person name="Rosenzweig C.N."/>
            <person name="Palacios G.F."/>
            <person name="Redden C.L."/>
            <person name="Minogue T.D."/>
            <person name="Chain P.S."/>
        </authorList>
    </citation>
    <scope>NUCLEOTIDE SEQUENCE [LARGE SCALE GENOMIC DNA]</scope>
    <source>
        <strain evidence="2">ATCC 14581 / DSM 32 / JCM 2506 / NBRC 15308 / NCIMB 9376 / NCTC 10342 / NRRL B-14308 / VKM B-512</strain>
    </source>
</reference>
<dbReference type="AlphaFoldDB" id="A0A0B6AS65"/>
<organism evidence="1 2">
    <name type="scientific">Priestia megaterium (strain ATCC 14581 / DSM 32 / CCUG 1817 / JCM 2506 / NBRC 15308 / NCIMB 9376 / NCTC 10342 / NRRL B-14308 / VKM B-512 / Ford 19)</name>
    <name type="common">Bacillus megaterium</name>
    <dbReference type="NCBI Taxonomy" id="1348623"/>
    <lineage>
        <taxon>Bacteria</taxon>
        <taxon>Bacillati</taxon>
        <taxon>Bacillota</taxon>
        <taxon>Bacilli</taxon>
        <taxon>Bacillales</taxon>
        <taxon>Bacillaceae</taxon>
        <taxon>Priestia</taxon>
    </lineage>
</organism>
<dbReference type="HOGENOM" id="CLU_142074_0_0_9"/>
<accession>A0A0B6AS65</accession>
<dbReference type="Proteomes" id="UP000031829">
    <property type="component" value="Chromosome"/>
</dbReference>
<gene>
    <name evidence="1" type="ORF">BG04_4078</name>
</gene>
<dbReference type="EMBL" id="CP009920">
    <property type="protein sequence ID" value="AJI23513.1"/>
    <property type="molecule type" value="Genomic_DNA"/>
</dbReference>
<sequence>MNEDKLQKLLWSIAIPGFGQLLNRKIFKGIIFVSLEFVINYNSNLNTSIMLSFNGKVNEAIEVTNYQWLLFYPCVYVFAMWDAVREAKGENPPFYYLPFVLGAYLGTVGIIYSRSLTIFTILLGPVFLGIIFFFFGIFLGNFIRYILNKKHF</sequence>
<dbReference type="RefSeq" id="WP_034652975.1">
    <property type="nucleotide sequence ID" value="NZ_BCVB01000002.1"/>
</dbReference>
<name>A0A0B6AS65_PRIM2</name>
<dbReference type="GeneID" id="93642104"/>
<protein>
    <submittedName>
        <fullName evidence="1">Uncharacterized protein</fullName>
    </submittedName>
</protein>
<proteinExistence type="predicted"/>